<gene>
    <name evidence="2" type="ORF">Q9L58_004612</name>
</gene>
<comment type="caution">
    <text evidence="2">The sequence shown here is derived from an EMBL/GenBank/DDBJ whole genome shotgun (WGS) entry which is preliminary data.</text>
</comment>
<feature type="region of interest" description="Disordered" evidence="1">
    <location>
        <begin position="1"/>
        <end position="55"/>
    </location>
</feature>
<organism evidence="2 3">
    <name type="scientific">Discina gigas</name>
    <dbReference type="NCBI Taxonomy" id="1032678"/>
    <lineage>
        <taxon>Eukaryota</taxon>
        <taxon>Fungi</taxon>
        <taxon>Dikarya</taxon>
        <taxon>Ascomycota</taxon>
        <taxon>Pezizomycotina</taxon>
        <taxon>Pezizomycetes</taxon>
        <taxon>Pezizales</taxon>
        <taxon>Discinaceae</taxon>
        <taxon>Discina</taxon>
    </lineage>
</organism>
<proteinExistence type="predicted"/>
<evidence type="ECO:0000256" key="1">
    <source>
        <dbReference type="SAM" id="MobiDB-lite"/>
    </source>
</evidence>
<sequence length="120" mass="13527">MATESPDQRETEACDPGPTQDQADEDLAKRCPPPPLTASIAKEQRQRRSGKFKTGPWSYRDRMRLVEALQRGVDLIALAQDMRRDIDDVFEKFSDVVAAGLYHSEMKDEETQTDAVGDVE</sequence>
<reference evidence="2 3" key="1">
    <citation type="submission" date="2024-02" db="EMBL/GenBank/DDBJ databases">
        <title>Discinaceae phylogenomics.</title>
        <authorList>
            <person name="Dirks A.C."/>
            <person name="James T.Y."/>
        </authorList>
    </citation>
    <scope>NUCLEOTIDE SEQUENCE [LARGE SCALE GENOMIC DNA]</scope>
    <source>
        <strain evidence="2 3">ACD0624</strain>
    </source>
</reference>
<name>A0ABR3GKK7_9PEZI</name>
<protein>
    <submittedName>
        <fullName evidence="2">Uncharacterized protein</fullName>
    </submittedName>
</protein>
<keyword evidence="3" id="KW-1185">Reference proteome</keyword>
<evidence type="ECO:0000313" key="2">
    <source>
        <dbReference type="EMBL" id="KAL0636463.1"/>
    </source>
</evidence>
<dbReference type="EMBL" id="JBBBZM010000050">
    <property type="protein sequence ID" value="KAL0636463.1"/>
    <property type="molecule type" value="Genomic_DNA"/>
</dbReference>
<accession>A0ABR3GKK7</accession>
<feature type="compositionally biased region" description="Basic and acidic residues" evidence="1">
    <location>
        <begin position="1"/>
        <end position="12"/>
    </location>
</feature>
<evidence type="ECO:0000313" key="3">
    <source>
        <dbReference type="Proteomes" id="UP001447188"/>
    </source>
</evidence>
<dbReference type="Proteomes" id="UP001447188">
    <property type="component" value="Unassembled WGS sequence"/>
</dbReference>